<dbReference type="PANTHER" id="PTHR34413">
    <property type="entry name" value="PROPHAGE TAIL FIBER ASSEMBLY PROTEIN HOMOLOG TFAE-RELATED-RELATED"/>
    <property type="match status" value="1"/>
</dbReference>
<proteinExistence type="predicted"/>
<dbReference type="EMBL" id="JAVCZN010000004">
    <property type="protein sequence ID" value="MDQ1861816.1"/>
    <property type="molecule type" value="Genomic_DNA"/>
</dbReference>
<evidence type="ECO:0000313" key="3">
    <source>
        <dbReference type="Proteomes" id="UP001177872"/>
    </source>
</evidence>
<organism evidence="2 3">
    <name type="scientific">Serratia ureilytica</name>
    <dbReference type="NCBI Taxonomy" id="300181"/>
    <lineage>
        <taxon>Bacteria</taxon>
        <taxon>Pseudomonadati</taxon>
        <taxon>Pseudomonadota</taxon>
        <taxon>Gammaproteobacteria</taxon>
        <taxon>Enterobacterales</taxon>
        <taxon>Yersiniaceae</taxon>
        <taxon>Serratia</taxon>
    </lineage>
</organism>
<dbReference type="Proteomes" id="UP001177872">
    <property type="component" value="Unassembled WGS sequence"/>
</dbReference>
<keyword evidence="3" id="KW-1185">Reference proteome</keyword>
<comment type="caution">
    <text evidence="2">The sequence shown here is derived from an EMBL/GenBank/DDBJ whole genome shotgun (WGS) entry which is preliminary data.</text>
</comment>
<protein>
    <submittedName>
        <fullName evidence="2">Tail fiber assembly protein</fullName>
    </submittedName>
</protein>
<sequence>MVRDWEIKNMYVYSAEKNAFYPLAMLEDYVAVGAWPDDGIDVDEAVFQAFTGQPPEGKQRGSAKGRPCWVDIPPPTAEQQRASAERRKASLMMLAGKALAPLQDANDLGMATEEEAAQLKLWKIYRVQLSRINPQDAPDIDWPVTPGA</sequence>
<accession>A0ABU0VK53</accession>
<feature type="region of interest" description="Disordered" evidence="1">
    <location>
        <begin position="52"/>
        <end position="85"/>
    </location>
</feature>
<dbReference type="RefSeq" id="WP_256353154.1">
    <property type="nucleotide sequence ID" value="NZ_JAIQCT010000003.1"/>
</dbReference>
<gene>
    <name evidence="2" type="ORF">Q6237_12550</name>
</gene>
<evidence type="ECO:0000313" key="2">
    <source>
        <dbReference type="EMBL" id="MDQ1861816.1"/>
    </source>
</evidence>
<reference evidence="2" key="1">
    <citation type="submission" date="2023-07" db="EMBL/GenBank/DDBJ databases">
        <title>In vitro acaricidal activity of Serratia ureilytica strains isolated from Mimosa pudica nodules againts the dust mite Tyrophagus putrescentiae.</title>
        <authorList>
            <person name="Wong-Villareal A."/>
            <person name="Cerqueda-Garcia D."/>
        </authorList>
    </citation>
    <scope>NUCLEOTIDE SEQUENCE</scope>
    <source>
        <strain evidence="2">UTS2</strain>
    </source>
</reference>
<evidence type="ECO:0000256" key="1">
    <source>
        <dbReference type="SAM" id="MobiDB-lite"/>
    </source>
</evidence>
<dbReference type="InterPro" id="IPR003458">
    <property type="entry name" value="Phage_T4_Gp38_tail_assem"/>
</dbReference>
<dbReference type="PANTHER" id="PTHR34413:SF2">
    <property type="entry name" value="PROPHAGE TAIL FIBER ASSEMBLY PROTEIN HOMOLOG TFAE-RELATED"/>
    <property type="match status" value="1"/>
</dbReference>
<name>A0ABU0VK53_9GAMM</name>
<dbReference type="Pfam" id="PF02413">
    <property type="entry name" value="Caudo_TAP"/>
    <property type="match status" value="1"/>
</dbReference>
<dbReference type="InterPro" id="IPR051220">
    <property type="entry name" value="TFA_Chaperone"/>
</dbReference>